<keyword evidence="2 3" id="KW-0802">TPR repeat</keyword>
<organism evidence="4">
    <name type="scientific">Roseihalotalea indica</name>
    <dbReference type="NCBI Taxonomy" id="2867963"/>
    <lineage>
        <taxon>Bacteria</taxon>
        <taxon>Pseudomonadati</taxon>
        <taxon>Bacteroidota</taxon>
        <taxon>Cytophagia</taxon>
        <taxon>Cytophagales</taxon>
        <taxon>Catalimonadaceae</taxon>
        <taxon>Roseihalotalea</taxon>
    </lineage>
</organism>
<gene>
    <name evidence="4" type="ORF">K4G66_30795</name>
</gene>
<proteinExistence type="predicted"/>
<dbReference type="AlphaFoldDB" id="A0AA49GMY5"/>
<dbReference type="InterPro" id="IPR050498">
    <property type="entry name" value="Ycf3"/>
</dbReference>
<name>A0AA49GMY5_9BACT</name>
<sequence>MNPFLTPPFARQFSLLCFVLLTLVVGCKTETSPETAEEMPDTVTVSKPGYQAISLLGDTLYAMELPSERQAQYDSALQAAQERYQQRPDSVTNIVWVGRRLGYLSRYQEAIEVFTKGIKDFPEAAELYRHRGHRYITTRQFDKAIADFEKSAELLENQPIIIEPDGIPIPVPTDQEPTSLQFNVYYHLGLAYYLNGDYGNAAEAYQQCLEFCDTPDETVATVDWLYMTYLRLGEDEVAERLLVDIRRDMDVVANEGYFERLMMYKGMIDPDSLLQITDTISPDDRDLALATRGYGVANYYLNNGDSTLGTGMLQEIVDGRYWAAFGYIAAEADLARLKKIEE</sequence>
<dbReference type="EMBL" id="CP120682">
    <property type="protein sequence ID" value="WKN36756.1"/>
    <property type="molecule type" value="Genomic_DNA"/>
</dbReference>
<evidence type="ECO:0000256" key="1">
    <source>
        <dbReference type="ARBA" id="ARBA00022737"/>
    </source>
</evidence>
<dbReference type="InterPro" id="IPR011990">
    <property type="entry name" value="TPR-like_helical_dom_sf"/>
</dbReference>
<dbReference type="InterPro" id="IPR019734">
    <property type="entry name" value="TPR_rpt"/>
</dbReference>
<dbReference type="SUPFAM" id="SSF48452">
    <property type="entry name" value="TPR-like"/>
    <property type="match status" value="1"/>
</dbReference>
<dbReference type="Gene3D" id="1.25.40.10">
    <property type="entry name" value="Tetratricopeptide repeat domain"/>
    <property type="match status" value="1"/>
</dbReference>
<keyword evidence="1" id="KW-0677">Repeat</keyword>
<evidence type="ECO:0000313" key="4">
    <source>
        <dbReference type="EMBL" id="WKN36756.1"/>
    </source>
</evidence>
<dbReference type="Pfam" id="PF07719">
    <property type="entry name" value="TPR_2"/>
    <property type="match status" value="1"/>
</dbReference>
<evidence type="ECO:0000256" key="3">
    <source>
        <dbReference type="PROSITE-ProRule" id="PRU00339"/>
    </source>
</evidence>
<reference evidence="4" key="1">
    <citation type="journal article" date="2023" name="Comput. Struct. Biotechnol. J.">
        <title>Discovery of a novel marine Bacteroidetes with a rich repertoire of carbohydrate-active enzymes.</title>
        <authorList>
            <person name="Chen B."/>
            <person name="Liu G."/>
            <person name="Chen Q."/>
            <person name="Wang H."/>
            <person name="Liu L."/>
            <person name="Tang K."/>
        </authorList>
    </citation>
    <scope>NUCLEOTIDE SEQUENCE</scope>
    <source>
        <strain evidence="4">TK19036</strain>
    </source>
</reference>
<dbReference type="InterPro" id="IPR013105">
    <property type="entry name" value="TPR_2"/>
</dbReference>
<dbReference type="Pfam" id="PF13432">
    <property type="entry name" value="TPR_16"/>
    <property type="match status" value="1"/>
</dbReference>
<dbReference type="PROSITE" id="PS50005">
    <property type="entry name" value="TPR"/>
    <property type="match status" value="2"/>
</dbReference>
<feature type="repeat" description="TPR" evidence="3">
    <location>
        <begin position="125"/>
        <end position="158"/>
    </location>
</feature>
<accession>A0AA49GMY5</accession>
<reference evidence="4" key="2">
    <citation type="journal article" date="2024" name="Antonie Van Leeuwenhoek">
        <title>Roseihalotalea indica gen. nov., sp. nov., a halophilic Bacteroidetes from mesopelagic Southwest Indian Ocean with higher carbohydrate metabolic potential.</title>
        <authorList>
            <person name="Chen B."/>
            <person name="Zhang M."/>
            <person name="Lin D."/>
            <person name="Ye J."/>
            <person name="Tang K."/>
        </authorList>
    </citation>
    <scope>NUCLEOTIDE SEQUENCE</scope>
    <source>
        <strain evidence="4">TK19036</strain>
    </source>
</reference>
<dbReference type="PANTHER" id="PTHR44858:SF1">
    <property type="entry name" value="UDP-N-ACETYLGLUCOSAMINE--PEPTIDE N-ACETYLGLUCOSAMINYLTRANSFERASE SPINDLY-RELATED"/>
    <property type="match status" value="1"/>
</dbReference>
<protein>
    <submittedName>
        <fullName evidence="4">Tetratricopeptide repeat protein</fullName>
    </submittedName>
</protein>
<dbReference type="PANTHER" id="PTHR44858">
    <property type="entry name" value="TETRATRICOPEPTIDE REPEAT PROTEIN 6"/>
    <property type="match status" value="1"/>
</dbReference>
<feature type="repeat" description="TPR" evidence="3">
    <location>
        <begin position="182"/>
        <end position="215"/>
    </location>
</feature>
<evidence type="ECO:0000256" key="2">
    <source>
        <dbReference type="ARBA" id="ARBA00022803"/>
    </source>
</evidence>
<dbReference type="SMART" id="SM00028">
    <property type="entry name" value="TPR"/>
    <property type="match status" value="2"/>
</dbReference>